<feature type="domain" description="Thioester reductase (TE)" evidence="1">
    <location>
        <begin position="8"/>
        <end position="55"/>
    </location>
</feature>
<evidence type="ECO:0000313" key="3">
    <source>
        <dbReference type="Proteomes" id="UP001305779"/>
    </source>
</evidence>
<protein>
    <recommendedName>
        <fullName evidence="1">Thioester reductase (TE) domain-containing protein</fullName>
    </recommendedName>
</protein>
<evidence type="ECO:0000313" key="2">
    <source>
        <dbReference type="EMBL" id="KAK4507938.1"/>
    </source>
</evidence>
<dbReference type="PANTHER" id="PTHR48079">
    <property type="entry name" value="PROTEIN YEEZ"/>
    <property type="match status" value="1"/>
</dbReference>
<dbReference type="EMBL" id="JAXOVC010000001">
    <property type="protein sequence ID" value="KAK4507938.1"/>
    <property type="molecule type" value="Genomic_DNA"/>
</dbReference>
<dbReference type="InterPro" id="IPR051783">
    <property type="entry name" value="NAD(P)-dependent_oxidoreduct"/>
</dbReference>
<evidence type="ECO:0000259" key="1">
    <source>
        <dbReference type="Pfam" id="PF07993"/>
    </source>
</evidence>
<dbReference type="Pfam" id="PF07993">
    <property type="entry name" value="NAD_binding_4"/>
    <property type="match status" value="1"/>
</dbReference>
<dbReference type="Gene3D" id="3.40.50.720">
    <property type="entry name" value="NAD(P)-binding Rossmann-like Domain"/>
    <property type="match status" value="1"/>
</dbReference>
<dbReference type="InterPro" id="IPR036291">
    <property type="entry name" value="NAD(P)-bd_dom_sf"/>
</dbReference>
<reference evidence="2 3" key="1">
    <citation type="journal article" date="2023" name="G3 (Bethesda)">
        <title>A chromosome-level genome assembly of Zasmidium syzygii isolated from banana leaves.</title>
        <authorList>
            <person name="van Westerhoven A.C."/>
            <person name="Mehrabi R."/>
            <person name="Talebi R."/>
            <person name="Steentjes M.B.F."/>
            <person name="Corcolon B."/>
            <person name="Chong P.A."/>
            <person name="Kema G.H.J."/>
            <person name="Seidl M.F."/>
        </authorList>
    </citation>
    <scope>NUCLEOTIDE SEQUENCE [LARGE SCALE GENOMIC DNA]</scope>
    <source>
        <strain evidence="2 3">P124</strain>
    </source>
</reference>
<sequence length="360" mass="38903">MSTPKILLTGATGYIGGSILAQLIKSDHPALRTITCIVRGQDRISKLKEVYGDRVKAELYEGLDDFERTIDVASQHDIVINTTLGFHEKSPIALIDGLAKRKQATGKDVFLIHTSGTSNLADRPITGDYIEDRIFDDAKDDVYGYEKDADAKEPYPQRTTELGVVDAGLKEGVKTLVVMSPTIFGVGSGEWNKSSIQVPSYVKVALSEGQSAVAGEGKGEWDHVHISDLALLYEVVLCRILDNGGDGVPFGKKGIIFSGNGRHTWGEVAQGVANAAYEAGKIKTRELKSVGLEEGAEIFVKGWGLGAEDGKQLMEQGFSSNSRTESTIARKLGWRPVKGAEAWKEGFAEEVRLATEKGSS</sequence>
<dbReference type="PANTHER" id="PTHR48079:SF6">
    <property type="entry name" value="NAD(P)-BINDING DOMAIN-CONTAINING PROTEIN-RELATED"/>
    <property type="match status" value="1"/>
</dbReference>
<proteinExistence type="predicted"/>
<dbReference type="InterPro" id="IPR013120">
    <property type="entry name" value="FAR_NAD-bd"/>
</dbReference>
<name>A0ABR0F4B8_ZASCE</name>
<comment type="caution">
    <text evidence="2">The sequence shown here is derived from an EMBL/GenBank/DDBJ whole genome shotgun (WGS) entry which is preliminary data.</text>
</comment>
<keyword evidence="3" id="KW-1185">Reference proteome</keyword>
<gene>
    <name evidence="2" type="ORF">PRZ48_001673</name>
</gene>
<accession>A0ABR0F4B8</accession>
<dbReference type="SUPFAM" id="SSF51735">
    <property type="entry name" value="NAD(P)-binding Rossmann-fold domains"/>
    <property type="match status" value="1"/>
</dbReference>
<dbReference type="Proteomes" id="UP001305779">
    <property type="component" value="Unassembled WGS sequence"/>
</dbReference>
<organism evidence="2 3">
    <name type="scientific">Zasmidium cellare</name>
    <name type="common">Wine cellar mold</name>
    <name type="synonym">Racodium cellare</name>
    <dbReference type="NCBI Taxonomy" id="395010"/>
    <lineage>
        <taxon>Eukaryota</taxon>
        <taxon>Fungi</taxon>
        <taxon>Dikarya</taxon>
        <taxon>Ascomycota</taxon>
        <taxon>Pezizomycotina</taxon>
        <taxon>Dothideomycetes</taxon>
        <taxon>Dothideomycetidae</taxon>
        <taxon>Mycosphaerellales</taxon>
        <taxon>Mycosphaerellaceae</taxon>
        <taxon>Zasmidium</taxon>
    </lineage>
</organism>